<dbReference type="HOGENOM" id="CLU_314028_0_0_1"/>
<dbReference type="PANTHER" id="PTHR47932">
    <property type="entry name" value="ATPASE EXPRESSION PROTEIN 3"/>
    <property type="match status" value="1"/>
</dbReference>
<name>K0KNL0_WICCF</name>
<dbReference type="EMBL" id="CAIF01000060">
    <property type="protein sequence ID" value="CCH42984.1"/>
    <property type="molecule type" value="Genomic_DNA"/>
</dbReference>
<dbReference type="InParanoid" id="K0KNL0"/>
<dbReference type="InterPro" id="IPR011990">
    <property type="entry name" value="TPR-like_helical_dom_sf"/>
</dbReference>
<reference evidence="3 4" key="1">
    <citation type="journal article" date="2012" name="Eukaryot. Cell">
        <title>Draft genome sequence of Wickerhamomyces ciferrii NRRL Y-1031 F-60-10.</title>
        <authorList>
            <person name="Schneider J."/>
            <person name="Andrea H."/>
            <person name="Blom J."/>
            <person name="Jaenicke S."/>
            <person name="Ruckert C."/>
            <person name="Schorsch C."/>
            <person name="Szczepanowski R."/>
            <person name="Farwick M."/>
            <person name="Goesmann A."/>
            <person name="Puhler A."/>
            <person name="Schaffer S."/>
            <person name="Tauch A."/>
            <person name="Kohler T."/>
            <person name="Brinkrolf K."/>
        </authorList>
    </citation>
    <scope>NUCLEOTIDE SEQUENCE [LARGE SCALE GENOMIC DNA]</scope>
    <source>
        <strain evidence="4">ATCC 14091 / BCRC 22168 / CBS 111 / JCM 3599 / NBRC 0793 / NRRL Y-1031 F-60-10</strain>
    </source>
</reference>
<dbReference type="AlphaFoldDB" id="K0KNL0"/>
<evidence type="ECO:0000256" key="1">
    <source>
        <dbReference type="ARBA" id="ARBA00022737"/>
    </source>
</evidence>
<evidence type="ECO:0000256" key="2">
    <source>
        <dbReference type="SAM" id="MobiDB-lite"/>
    </source>
</evidence>
<organism evidence="3 4">
    <name type="scientific">Wickerhamomyces ciferrii (strain ATCC 14091 / BCRC 22168 / CBS 111 / JCM 3599 / NBRC 0793 / NRRL Y-1031 F-60-10)</name>
    <name type="common">Yeast</name>
    <name type="synonym">Pichia ciferrii</name>
    <dbReference type="NCBI Taxonomy" id="1206466"/>
    <lineage>
        <taxon>Eukaryota</taxon>
        <taxon>Fungi</taxon>
        <taxon>Dikarya</taxon>
        <taxon>Ascomycota</taxon>
        <taxon>Saccharomycotina</taxon>
        <taxon>Saccharomycetes</taxon>
        <taxon>Phaffomycetales</taxon>
        <taxon>Wickerhamomycetaceae</taxon>
        <taxon>Wickerhamomyces</taxon>
    </lineage>
</organism>
<gene>
    <name evidence="3" type="ORF">BN7_2530</name>
</gene>
<feature type="region of interest" description="Disordered" evidence="2">
    <location>
        <begin position="815"/>
        <end position="844"/>
    </location>
</feature>
<evidence type="ECO:0000313" key="4">
    <source>
        <dbReference type="Proteomes" id="UP000009328"/>
    </source>
</evidence>
<dbReference type="GO" id="GO:0003729">
    <property type="term" value="F:mRNA binding"/>
    <property type="evidence" value="ECO:0007669"/>
    <property type="project" value="TreeGrafter"/>
</dbReference>
<sequence length="932" mass="110028">MSAGAAAMAGKAASQVSQAAATVLPSTARLRFPLKKQYYIPLIRARPKGKNHIRRTPLLTTRVKSPSYPKRYAKSVTQSFGKIDEELRRRKNIHLDKAREISSKMYANEMKQKGLINTREEKERQRSDLLNTFKFGTKSYQRYKKHHGSVQSIEDSNLVRIKNFQFFLGEAEREVKSPNKDEITNEYLENSNDTQSEEEFMHIMEKIVYKNMGIYPQNIRFKALNAVLEILADLEQNDQLLRVSSEELNKLFEIILPITEDPQLRMKALYISGNLLYRLTKFENMRLDRVASYIIACIMNQQIQEALNLLNQFDNDLKIWYKLKILLWISAGNMYEAENLIQELKKKFKVKFIHNDIYISLIQRYLQSENFERLEHWRLEFENLIKEKGFNQDKKSSKLMGKYVEASEQEKLEYLGQFGQVTSGQYLLILQLYLSNKQLNDIVPEMIEFYLKQPFTSVKDLQELLISFKWELSSKIRPTLENLSKKSAEKQLLKYVDDYQSKNPEIVKQEQFLQSFLQELAFTGGFVSITYIIENLIKNKQTPTEEHYIALIMALMKRKETERAYRVLTALEDSHSNILNEIENKGEIEPFKIEERLIPPVTPKIYSLYLKYFSTRKNPEEFNKILERIDKSGFENHPVILSTILKSLYMNNELGEALLIIDEILLNNIHYTMVNKTDYSFLGIYQQIWRIIRKILIENKRGNSSNIPDLRFLFMKMINDNTVPTSKLYNDIIDCFIRNNDFYGTICVIQYMGKVHRISPHKSTRSKIKKICNKLKYDSNIFKIYPTLHHQSRYSIISNNDKYYNAFIEMKKSQPNLNSSESSMDPFTPKDPIQESQDTRLQEQGEDTIDRAWKYLVTQMMRVLTVHKDFNRETLVQTHEDFNLNYECDKVVKEFEEWLKIPRLSRWEIFIENTKTLKEMDPLPDIDTEKKQ</sequence>
<comment type="caution">
    <text evidence="3">The sequence shown here is derived from an EMBL/GenBank/DDBJ whole genome shotgun (WGS) entry which is preliminary data.</text>
</comment>
<dbReference type="PANTHER" id="PTHR47932:SF2">
    <property type="entry name" value="OS10G0484300 PROTEIN"/>
    <property type="match status" value="1"/>
</dbReference>
<evidence type="ECO:0000313" key="3">
    <source>
        <dbReference type="EMBL" id="CCH42984.1"/>
    </source>
</evidence>
<keyword evidence="1" id="KW-0677">Repeat</keyword>
<feature type="compositionally biased region" description="Polar residues" evidence="2">
    <location>
        <begin position="815"/>
        <end position="825"/>
    </location>
</feature>
<dbReference type="Gene3D" id="1.25.40.10">
    <property type="entry name" value="Tetratricopeptide repeat domain"/>
    <property type="match status" value="1"/>
</dbReference>
<dbReference type="Proteomes" id="UP000009328">
    <property type="component" value="Unassembled WGS sequence"/>
</dbReference>
<keyword evidence="4" id="KW-1185">Reference proteome</keyword>
<protein>
    <submittedName>
        <fullName evidence="3">Secreted protein</fullName>
    </submittedName>
</protein>
<accession>K0KNL0</accession>
<proteinExistence type="predicted"/>